<dbReference type="GO" id="GO:0016787">
    <property type="term" value="F:hydrolase activity"/>
    <property type="evidence" value="ECO:0007669"/>
    <property type="project" value="UniProtKB-KW"/>
</dbReference>
<sequence>MAKIPFDSQYKYMSTLQHIDGDARVLITGAPDVIFAMCREQMSRHGAVPFEAQYWEEEMARFARQGLRMVAAACKPASLDATTLNHEDLQEGLIFLGIAGMMDPPRPEAI</sequence>
<name>A0A378BVW0_KLEPO</name>
<proteinExistence type="predicted"/>
<dbReference type="GO" id="GO:0000166">
    <property type="term" value="F:nucleotide binding"/>
    <property type="evidence" value="ECO:0007669"/>
    <property type="project" value="InterPro"/>
</dbReference>
<dbReference type="PANTHER" id="PTHR24093:SF506">
    <property type="entry name" value="CATION-TRANSPORTING ATPASE PMA1"/>
    <property type="match status" value="1"/>
</dbReference>
<evidence type="ECO:0000313" key="3">
    <source>
        <dbReference type="Proteomes" id="UP000255382"/>
    </source>
</evidence>
<reference evidence="2 3" key="1">
    <citation type="submission" date="2018-06" db="EMBL/GenBank/DDBJ databases">
        <authorList>
            <consortium name="Pathogen Informatics"/>
            <person name="Doyle S."/>
        </authorList>
    </citation>
    <scope>NUCLEOTIDE SEQUENCE [LARGE SCALE GENOMIC DNA]</scope>
    <source>
        <strain evidence="2 3">NCTC5050</strain>
    </source>
</reference>
<evidence type="ECO:0000313" key="2">
    <source>
        <dbReference type="EMBL" id="STV55071.1"/>
    </source>
</evidence>
<accession>A0A378BVW0</accession>
<dbReference type="EC" id="3.6.3.8" evidence="2"/>
<organism evidence="2 3">
    <name type="scientific">Klebsiella pneumoniae subsp. ozaenae</name>
    <dbReference type="NCBI Taxonomy" id="574"/>
    <lineage>
        <taxon>Bacteria</taxon>
        <taxon>Pseudomonadati</taxon>
        <taxon>Pseudomonadota</taxon>
        <taxon>Gammaproteobacteria</taxon>
        <taxon>Enterobacterales</taxon>
        <taxon>Enterobacteriaceae</taxon>
        <taxon>Klebsiella/Raoultella group</taxon>
        <taxon>Klebsiella</taxon>
        <taxon>Klebsiella pneumoniae complex</taxon>
    </lineage>
</organism>
<dbReference type="Gene3D" id="3.40.1110.10">
    <property type="entry name" value="Calcium-transporting ATPase, cytoplasmic domain N"/>
    <property type="match status" value="1"/>
</dbReference>
<keyword evidence="2" id="KW-0378">Hydrolase</keyword>
<keyword evidence="1" id="KW-0460">Magnesium</keyword>
<dbReference type="GO" id="GO:0005886">
    <property type="term" value="C:plasma membrane"/>
    <property type="evidence" value="ECO:0007669"/>
    <property type="project" value="TreeGrafter"/>
</dbReference>
<keyword evidence="3" id="KW-1185">Reference proteome</keyword>
<dbReference type="Proteomes" id="UP000255382">
    <property type="component" value="Unassembled WGS sequence"/>
</dbReference>
<protein>
    <submittedName>
        <fullName evidence="2">Cation-transporting P-type ATPase</fullName>
        <ecNumber evidence="2">3.6.3.8</ecNumber>
    </submittedName>
</protein>
<dbReference type="AlphaFoldDB" id="A0A378BVW0"/>
<dbReference type="Pfam" id="PF13246">
    <property type="entry name" value="Cation_ATPase"/>
    <property type="match status" value="1"/>
</dbReference>
<dbReference type="PANTHER" id="PTHR24093">
    <property type="entry name" value="CATION TRANSPORTING ATPASE"/>
    <property type="match status" value="1"/>
</dbReference>
<gene>
    <name evidence="2" type="ORF">NCTC5050_05924</name>
</gene>
<dbReference type="GO" id="GO:0005388">
    <property type="term" value="F:P-type calcium transporter activity"/>
    <property type="evidence" value="ECO:0007669"/>
    <property type="project" value="TreeGrafter"/>
</dbReference>
<dbReference type="EMBL" id="UGLZ01000005">
    <property type="protein sequence ID" value="STV55071.1"/>
    <property type="molecule type" value="Genomic_DNA"/>
</dbReference>
<evidence type="ECO:0000256" key="1">
    <source>
        <dbReference type="ARBA" id="ARBA00022842"/>
    </source>
</evidence>
<dbReference type="InterPro" id="IPR023299">
    <property type="entry name" value="ATPase_P-typ_cyto_dom_N"/>
</dbReference>
<dbReference type="SUPFAM" id="SSF81660">
    <property type="entry name" value="Metal cation-transporting ATPase, ATP-binding domain N"/>
    <property type="match status" value="1"/>
</dbReference>